<keyword evidence="5" id="KW-0560">Oxidoreductase</keyword>
<evidence type="ECO:0000256" key="5">
    <source>
        <dbReference type="ARBA" id="ARBA00023002"/>
    </source>
</evidence>
<dbReference type="InterPro" id="IPR045024">
    <property type="entry name" value="NDH-2"/>
</dbReference>
<dbReference type="InterPro" id="IPR023753">
    <property type="entry name" value="FAD/NAD-binding_dom"/>
</dbReference>
<feature type="domain" description="FAD/NAD(P)-binding" evidence="9">
    <location>
        <begin position="13"/>
        <end position="334"/>
    </location>
</feature>
<dbReference type="InterPro" id="IPR036188">
    <property type="entry name" value="FAD/NAD-bd_sf"/>
</dbReference>
<feature type="transmembrane region" description="Helical" evidence="8">
    <location>
        <begin position="551"/>
        <end position="576"/>
    </location>
</feature>
<proteinExistence type="inferred from homology"/>
<evidence type="ECO:0000259" key="9">
    <source>
        <dbReference type="Pfam" id="PF07992"/>
    </source>
</evidence>
<feature type="transmembrane region" description="Helical" evidence="8">
    <location>
        <begin position="393"/>
        <end position="410"/>
    </location>
</feature>
<evidence type="ECO:0000256" key="6">
    <source>
        <dbReference type="ARBA" id="ARBA00023027"/>
    </source>
</evidence>
<evidence type="ECO:0000313" key="10">
    <source>
        <dbReference type="EMBL" id="KRN09741.1"/>
    </source>
</evidence>
<evidence type="ECO:0000256" key="7">
    <source>
        <dbReference type="ARBA" id="ARBA00047599"/>
    </source>
</evidence>
<sequence length="640" mass="71663">MDFRGDGQMTQTNIVVIGGGFGGLYTTKHLARKLKKNKDVKITLVDKNPYMTMMTSLHEVAANRVEANSLKYDLQRLFSRKKNVDVVTDEIVKIDRDKKEVVGKYGSYPYDYAVLAIGSQPNDFGTPGVKEYGFTLGSLEDAERLRDHIDLMVHLVSKERDPEKREQYLNFVIVGTGFTGTEMAGEFNSWRADLAKKYNLDADEIKITMMEMAPTVMNMLDRADAAKAQNYMESHGVDIRVNTGVVGVHEDHVDLKDGSTFPTRTLIWTAGVKAVDSAKDFGFETARAGRIVVNEYSQLPDDPHVYVIGDVAMYDANGSGRGEPQVVQGAESAGLCAFKNIMAQINDGKAVKFKGTYSGFMVSVGPAWGVASLVNTFHLSGFFAIFMKDLVDMIYLIQIYSAYYLFHYIMDEWFRIKRPTMWRGNLNRYGNVLWTVPLRIFLGMMWLVDCWYKVQGSGSWFSNKLQLHFPWLVQAATSGASSKAAATSAASGKATEAAANAVRFSFNYDYGHSPMPVFDQMPNWVQSMTKIVIPNKETALFAQKFMTCFEILLGVLLVIGLCTWFAGAMSAFFVAIFCLSGMNYWVNVWMIFAAIAVMNGSGRSFGLDMWFVPWLQKTLGKARYGVLRPIYHVDKNGVKN</sequence>
<evidence type="ECO:0000256" key="3">
    <source>
        <dbReference type="ARBA" id="ARBA00022630"/>
    </source>
</evidence>
<gene>
    <name evidence="10" type="ORF">FC38_GL001356</name>
</gene>
<dbReference type="Pfam" id="PF07992">
    <property type="entry name" value="Pyr_redox_2"/>
    <property type="match status" value="1"/>
</dbReference>
<keyword evidence="11" id="KW-1185">Reference proteome</keyword>
<organism evidence="10 11">
    <name type="scientific">Lactobacillus gigeriorum DSM 23908 = CRBIP 24.85</name>
    <dbReference type="NCBI Taxonomy" id="1423751"/>
    <lineage>
        <taxon>Bacteria</taxon>
        <taxon>Bacillati</taxon>
        <taxon>Bacillota</taxon>
        <taxon>Bacilli</taxon>
        <taxon>Lactobacillales</taxon>
        <taxon>Lactobacillaceae</taxon>
        <taxon>Lactobacillus</taxon>
    </lineage>
</organism>
<dbReference type="Gene3D" id="3.50.50.100">
    <property type="match status" value="1"/>
</dbReference>
<feature type="transmembrane region" description="Helical" evidence="8">
    <location>
        <begin position="367"/>
        <end position="386"/>
    </location>
</feature>
<evidence type="ECO:0000256" key="2">
    <source>
        <dbReference type="ARBA" id="ARBA00012637"/>
    </source>
</evidence>
<name>A0ABR5PU97_9LACO</name>
<dbReference type="SUPFAM" id="SSF51905">
    <property type="entry name" value="FAD/NAD(P)-binding domain"/>
    <property type="match status" value="1"/>
</dbReference>
<keyword evidence="4" id="KW-0274">FAD</keyword>
<dbReference type="EC" id="1.6.5.9" evidence="2"/>
<keyword evidence="8" id="KW-0812">Transmembrane</keyword>
<accession>A0ABR5PU97</accession>
<keyword evidence="8" id="KW-1133">Transmembrane helix</keyword>
<comment type="similarity">
    <text evidence="1">Belongs to the NADH dehydrogenase family.</text>
</comment>
<feature type="transmembrane region" description="Helical" evidence="8">
    <location>
        <begin position="430"/>
        <end position="452"/>
    </location>
</feature>
<evidence type="ECO:0000256" key="1">
    <source>
        <dbReference type="ARBA" id="ARBA00005272"/>
    </source>
</evidence>
<dbReference type="EMBL" id="AYZO01000040">
    <property type="protein sequence ID" value="KRN09741.1"/>
    <property type="molecule type" value="Genomic_DNA"/>
</dbReference>
<evidence type="ECO:0000256" key="8">
    <source>
        <dbReference type="SAM" id="Phobius"/>
    </source>
</evidence>
<dbReference type="PANTHER" id="PTHR43706:SF47">
    <property type="entry name" value="EXTERNAL NADH-UBIQUINONE OXIDOREDUCTASE 1, MITOCHONDRIAL-RELATED"/>
    <property type="match status" value="1"/>
</dbReference>
<dbReference type="PRINTS" id="PR00368">
    <property type="entry name" value="FADPNR"/>
</dbReference>
<evidence type="ECO:0000256" key="4">
    <source>
        <dbReference type="ARBA" id="ARBA00022827"/>
    </source>
</evidence>
<feature type="transmembrane region" description="Helical" evidence="8">
    <location>
        <begin position="582"/>
        <end position="600"/>
    </location>
</feature>
<keyword evidence="3" id="KW-0285">Flavoprotein</keyword>
<evidence type="ECO:0000313" key="11">
    <source>
        <dbReference type="Proteomes" id="UP000051521"/>
    </source>
</evidence>
<keyword evidence="8" id="KW-0472">Membrane</keyword>
<dbReference type="PRINTS" id="PR00411">
    <property type="entry name" value="PNDRDTASEI"/>
</dbReference>
<protein>
    <recommendedName>
        <fullName evidence="2">NADH:ubiquinone reductase (non-electrogenic)</fullName>
        <ecNumber evidence="2">1.6.5.9</ecNumber>
    </recommendedName>
</protein>
<comment type="caution">
    <text evidence="10">The sequence shown here is derived from an EMBL/GenBank/DDBJ whole genome shotgun (WGS) entry which is preliminary data.</text>
</comment>
<comment type="catalytic activity">
    <reaction evidence="7">
        <text>a quinone + NADH + H(+) = a quinol + NAD(+)</text>
        <dbReference type="Rhea" id="RHEA:46160"/>
        <dbReference type="ChEBI" id="CHEBI:15378"/>
        <dbReference type="ChEBI" id="CHEBI:24646"/>
        <dbReference type="ChEBI" id="CHEBI:57540"/>
        <dbReference type="ChEBI" id="CHEBI:57945"/>
        <dbReference type="ChEBI" id="CHEBI:132124"/>
        <dbReference type="EC" id="1.6.5.9"/>
    </reaction>
</comment>
<dbReference type="Proteomes" id="UP000051521">
    <property type="component" value="Unassembled WGS sequence"/>
</dbReference>
<dbReference type="PANTHER" id="PTHR43706">
    <property type="entry name" value="NADH DEHYDROGENASE"/>
    <property type="match status" value="1"/>
</dbReference>
<reference evidence="10 11" key="1">
    <citation type="journal article" date="2015" name="Genome Announc.">
        <title>Expanding the biotechnology potential of lactobacilli through comparative genomics of 213 strains and associated genera.</title>
        <authorList>
            <person name="Sun Z."/>
            <person name="Harris H.M."/>
            <person name="McCann A."/>
            <person name="Guo C."/>
            <person name="Argimon S."/>
            <person name="Zhang W."/>
            <person name="Yang X."/>
            <person name="Jeffery I.B."/>
            <person name="Cooney J.C."/>
            <person name="Kagawa T.F."/>
            <person name="Liu W."/>
            <person name="Song Y."/>
            <person name="Salvetti E."/>
            <person name="Wrobel A."/>
            <person name="Rasinkangas P."/>
            <person name="Parkhill J."/>
            <person name="Rea M.C."/>
            <person name="O'Sullivan O."/>
            <person name="Ritari J."/>
            <person name="Douillard F.P."/>
            <person name="Paul Ross R."/>
            <person name="Yang R."/>
            <person name="Briner A.E."/>
            <person name="Felis G.E."/>
            <person name="de Vos W.M."/>
            <person name="Barrangou R."/>
            <person name="Klaenhammer T.R."/>
            <person name="Caufield P.W."/>
            <person name="Cui Y."/>
            <person name="Zhang H."/>
            <person name="O'Toole P.W."/>
        </authorList>
    </citation>
    <scope>NUCLEOTIDE SEQUENCE [LARGE SCALE GENOMIC DNA]</scope>
    <source>
        <strain evidence="10 11">DSM 23908</strain>
    </source>
</reference>
<keyword evidence="6" id="KW-0520">NAD</keyword>